<sequence length="224" mass="25610">MCAWCEGKENVYTRIADLESHVMKVHREVTISKDQFTRASAFYFAKYPEDYAKVVDNINPYDSKAAYEARKAMQSWSDTFSDKQARGDQWTAGWRKELEILRSMAKKRESRERSVSRDKRTVVVKSARTERQVEREDISSVDQLEKSTSSKVAAEEERPKETEKGLKRRRQESEGDQDFDHRDNIELGEEAVSGRNMGPDRDRVVSPSGEISSSSSSSFSSASS</sequence>
<keyword evidence="3" id="KW-1185">Reference proteome</keyword>
<comment type="caution">
    <text evidence="2">The sequence shown here is derived from an EMBL/GenBank/DDBJ whole genome shotgun (WGS) entry which is preliminary data.</text>
</comment>
<dbReference type="AlphaFoldDB" id="A0A9D4N8K0"/>
<feature type="compositionally biased region" description="Basic and acidic residues" evidence="1">
    <location>
        <begin position="105"/>
        <end position="138"/>
    </location>
</feature>
<reference evidence="2" key="2">
    <citation type="submission" date="2020-11" db="EMBL/GenBank/DDBJ databases">
        <authorList>
            <person name="McCartney M.A."/>
            <person name="Auch B."/>
            <person name="Kono T."/>
            <person name="Mallez S."/>
            <person name="Becker A."/>
            <person name="Gohl D.M."/>
            <person name="Silverstein K.A.T."/>
            <person name="Koren S."/>
            <person name="Bechman K.B."/>
            <person name="Herman A."/>
            <person name="Abrahante J.E."/>
            <person name="Garbe J."/>
        </authorList>
    </citation>
    <scope>NUCLEOTIDE SEQUENCE</scope>
    <source>
        <strain evidence="2">Duluth1</strain>
        <tissue evidence="2">Whole animal</tissue>
    </source>
</reference>
<reference evidence="2" key="1">
    <citation type="journal article" date="2019" name="bioRxiv">
        <title>The Genome of the Zebra Mussel, Dreissena polymorpha: A Resource for Invasive Species Research.</title>
        <authorList>
            <person name="McCartney M.A."/>
            <person name="Auch B."/>
            <person name="Kono T."/>
            <person name="Mallez S."/>
            <person name="Zhang Y."/>
            <person name="Obille A."/>
            <person name="Becker A."/>
            <person name="Abrahante J.E."/>
            <person name="Garbe J."/>
            <person name="Badalamenti J.P."/>
            <person name="Herman A."/>
            <person name="Mangelson H."/>
            <person name="Liachko I."/>
            <person name="Sullivan S."/>
            <person name="Sone E.D."/>
            <person name="Koren S."/>
            <person name="Silverstein K.A.T."/>
            <person name="Beckman K.B."/>
            <person name="Gohl D.M."/>
        </authorList>
    </citation>
    <scope>NUCLEOTIDE SEQUENCE</scope>
    <source>
        <strain evidence="2">Duluth1</strain>
        <tissue evidence="2">Whole animal</tissue>
    </source>
</reference>
<evidence type="ECO:0000313" key="2">
    <source>
        <dbReference type="EMBL" id="KAH3888687.1"/>
    </source>
</evidence>
<evidence type="ECO:0000313" key="3">
    <source>
        <dbReference type="Proteomes" id="UP000828390"/>
    </source>
</evidence>
<accession>A0A9D4N8K0</accession>
<protein>
    <submittedName>
        <fullName evidence="2">Uncharacterized protein</fullName>
    </submittedName>
</protein>
<proteinExistence type="predicted"/>
<dbReference type="Proteomes" id="UP000828390">
    <property type="component" value="Unassembled WGS sequence"/>
</dbReference>
<dbReference type="EMBL" id="JAIWYP010000001">
    <property type="protein sequence ID" value="KAH3888687.1"/>
    <property type="molecule type" value="Genomic_DNA"/>
</dbReference>
<name>A0A9D4N8K0_DREPO</name>
<evidence type="ECO:0000256" key="1">
    <source>
        <dbReference type="SAM" id="MobiDB-lite"/>
    </source>
</evidence>
<feature type="compositionally biased region" description="Polar residues" evidence="1">
    <location>
        <begin position="140"/>
        <end position="151"/>
    </location>
</feature>
<organism evidence="2 3">
    <name type="scientific">Dreissena polymorpha</name>
    <name type="common">Zebra mussel</name>
    <name type="synonym">Mytilus polymorpha</name>
    <dbReference type="NCBI Taxonomy" id="45954"/>
    <lineage>
        <taxon>Eukaryota</taxon>
        <taxon>Metazoa</taxon>
        <taxon>Spiralia</taxon>
        <taxon>Lophotrochozoa</taxon>
        <taxon>Mollusca</taxon>
        <taxon>Bivalvia</taxon>
        <taxon>Autobranchia</taxon>
        <taxon>Heteroconchia</taxon>
        <taxon>Euheterodonta</taxon>
        <taxon>Imparidentia</taxon>
        <taxon>Neoheterodontei</taxon>
        <taxon>Myida</taxon>
        <taxon>Dreissenoidea</taxon>
        <taxon>Dreissenidae</taxon>
        <taxon>Dreissena</taxon>
    </lineage>
</organism>
<feature type="region of interest" description="Disordered" evidence="1">
    <location>
        <begin position="105"/>
        <end position="224"/>
    </location>
</feature>
<feature type="compositionally biased region" description="Basic and acidic residues" evidence="1">
    <location>
        <begin position="153"/>
        <end position="165"/>
    </location>
</feature>
<gene>
    <name evidence="2" type="ORF">DPMN_012727</name>
</gene>
<feature type="compositionally biased region" description="Low complexity" evidence="1">
    <location>
        <begin position="206"/>
        <end position="224"/>
    </location>
</feature>